<organism evidence="1 2">
    <name type="scientific">Aureobasidium pullulans</name>
    <name type="common">Black yeast</name>
    <name type="synonym">Pullularia pullulans</name>
    <dbReference type="NCBI Taxonomy" id="5580"/>
    <lineage>
        <taxon>Eukaryota</taxon>
        <taxon>Fungi</taxon>
        <taxon>Dikarya</taxon>
        <taxon>Ascomycota</taxon>
        <taxon>Pezizomycotina</taxon>
        <taxon>Dothideomycetes</taxon>
        <taxon>Dothideomycetidae</taxon>
        <taxon>Dothideales</taxon>
        <taxon>Saccotheciaceae</taxon>
        <taxon>Aureobasidium</taxon>
    </lineage>
</organism>
<dbReference type="EMBL" id="QZBZ01000230">
    <property type="protein sequence ID" value="TIA32624.1"/>
    <property type="molecule type" value="Genomic_DNA"/>
</dbReference>
<dbReference type="AlphaFoldDB" id="A0A4T0BKR5"/>
<evidence type="ECO:0000313" key="2">
    <source>
        <dbReference type="Proteomes" id="UP000308724"/>
    </source>
</evidence>
<reference evidence="1 2" key="1">
    <citation type="submission" date="2018-10" db="EMBL/GenBank/DDBJ databases">
        <title>Fifty Aureobasidium pullulans genomes reveal a recombining polyextremotolerant generalist.</title>
        <authorList>
            <person name="Gostincar C."/>
            <person name="Turk M."/>
            <person name="Zajc J."/>
            <person name="Gunde-Cimerman N."/>
        </authorList>
    </citation>
    <scope>NUCLEOTIDE SEQUENCE [LARGE SCALE GENOMIC DNA]</scope>
    <source>
        <strain evidence="1 2">EXF-1645</strain>
    </source>
</reference>
<comment type="caution">
    <text evidence="1">The sequence shown here is derived from an EMBL/GenBank/DDBJ whole genome shotgun (WGS) entry which is preliminary data.</text>
</comment>
<protein>
    <submittedName>
        <fullName evidence="1">Uncharacterized protein</fullName>
    </submittedName>
</protein>
<name>A0A4T0BKR5_AURPU</name>
<dbReference type="Proteomes" id="UP000308724">
    <property type="component" value="Unassembled WGS sequence"/>
</dbReference>
<gene>
    <name evidence="1" type="ORF">D6C78_08106</name>
</gene>
<evidence type="ECO:0000313" key="1">
    <source>
        <dbReference type="EMBL" id="TIA32624.1"/>
    </source>
</evidence>
<proteinExistence type="predicted"/>
<accession>A0A4T0BKR5</accession>
<sequence length="728" mass="84184">MQPVHNWENPRKRGGNMRIKSTQKIDVPWEACPACQIFFQNTLWKKYFKVNAELMESPQLRRNTSVEKARALRSENDFLAMQVLSTLDAKEDAYRKSSQKVNDADQHRLNISPWLEMTRWTRYLDGHDFAAVAPLVYLPEPEKEPLLFQLGESLDRVVEQAYESICQDKINVFDQTRINSFMQRPRAFDRPLMVKLQKASFRQYKGHWKRLICFVRRTMDPEKKIELAHQLTPRQGASPDRLLSKGSNLLRMIQGNSGSSPYDNSANGNDIEQAKELDRECLIFCIYLLDHTLKGDLFESVVVGFLAVLAIDERKGIFMEAHAFTPALSRFIKISQMLVAQRAVLAVIEGEVDDPCDMLDDMRDRFLIHGSRSPFSWATRLRMYGRKVRNSTTCLGYISWSDDQEVVSYKSLKLYMTQFRLFVSDLIHQGQDLLAQLFLLHPDEQREEVVPHLRLTRIKDNAAENCKGWSFLQDSRNKQEFPDGQRWLLKRLLDNEWLRDEFVQAKGVNKRAAWNNDAAPDYIRKIDRFLQLLLLLVHITSGQPARGTETLSLRHTNTIHHRNVFNEDGLVSTVTTYHKGYSVTGSTKIIHRYLPREVSELIVYYLWLILPFCQALGALAFDQKALSTPYLWGGPDMRKDSYKLTSALKMHTSKCFNTALNVTTYRHLSIAMSRTHYNAVDSRETTALRKARAITNQRIARGRQGLSMREGLKRPLAMFRAGGLNIEL</sequence>